<evidence type="ECO:0000256" key="1">
    <source>
        <dbReference type="SAM" id="SignalP"/>
    </source>
</evidence>
<keyword evidence="3" id="KW-1185">Reference proteome</keyword>
<keyword evidence="1" id="KW-0732">Signal</keyword>
<sequence>MAKIALVFLLVAMFVYCSAEEAKKDADPLATVGATVQEFMDKVKATLTSDEFKNTADQIGANLQTWFNETKANLEKMGEQLKQPK</sequence>
<evidence type="ECO:0000313" key="2">
    <source>
        <dbReference type="EMBL" id="EDV97939.1"/>
    </source>
</evidence>
<feature type="chain" id="PRO_5002811442" evidence="1">
    <location>
        <begin position="20"/>
        <end position="85"/>
    </location>
</feature>
<dbReference type="EMBL" id="CH916366">
    <property type="protein sequence ID" value="EDV97939.1"/>
    <property type="molecule type" value="Genomic_DNA"/>
</dbReference>
<organism evidence="3">
    <name type="scientific">Drosophila grimshawi</name>
    <name type="common">Hawaiian fruit fly</name>
    <name type="synonym">Idiomyia grimshawi</name>
    <dbReference type="NCBI Taxonomy" id="7222"/>
    <lineage>
        <taxon>Eukaryota</taxon>
        <taxon>Metazoa</taxon>
        <taxon>Ecdysozoa</taxon>
        <taxon>Arthropoda</taxon>
        <taxon>Hexapoda</taxon>
        <taxon>Insecta</taxon>
        <taxon>Pterygota</taxon>
        <taxon>Neoptera</taxon>
        <taxon>Endopterygota</taxon>
        <taxon>Diptera</taxon>
        <taxon>Brachycera</taxon>
        <taxon>Muscomorpha</taxon>
        <taxon>Ephydroidea</taxon>
        <taxon>Drosophilidae</taxon>
        <taxon>Drosophila</taxon>
        <taxon>Hawaiian Drosophila</taxon>
    </lineage>
</organism>
<proteinExistence type="predicted"/>
<dbReference type="HOGENOM" id="CLU_2515013_0_0_1"/>
<feature type="signal peptide" evidence="1">
    <location>
        <begin position="1"/>
        <end position="19"/>
    </location>
</feature>
<evidence type="ECO:0000313" key="3">
    <source>
        <dbReference type="Proteomes" id="UP000001070"/>
    </source>
</evidence>
<protein>
    <submittedName>
        <fullName evidence="2">GH17156</fullName>
    </submittedName>
</protein>
<name>B4J170_DROGR</name>
<dbReference type="AlphaFoldDB" id="B4J170"/>
<dbReference type="InParanoid" id="B4J170"/>
<gene>
    <name evidence="2" type="primary">Dgri\GH17156</name>
    <name evidence="2" type="ORF">Dgri_GH17156</name>
</gene>
<accession>B4J170</accession>
<reference evidence="2 3" key="1">
    <citation type="journal article" date="2007" name="Nature">
        <title>Evolution of genes and genomes on the Drosophila phylogeny.</title>
        <authorList>
            <consortium name="Drosophila 12 Genomes Consortium"/>
            <person name="Clark A.G."/>
            <person name="Eisen M.B."/>
            <person name="Smith D.R."/>
            <person name="Bergman C.M."/>
            <person name="Oliver B."/>
            <person name="Markow T.A."/>
            <person name="Kaufman T.C."/>
            <person name="Kellis M."/>
            <person name="Gelbart W."/>
            <person name="Iyer V.N."/>
            <person name="Pollard D.A."/>
            <person name="Sackton T.B."/>
            <person name="Larracuente A.M."/>
            <person name="Singh N.D."/>
            <person name="Abad J.P."/>
            <person name="Abt D.N."/>
            <person name="Adryan B."/>
            <person name="Aguade M."/>
            <person name="Akashi H."/>
            <person name="Anderson W.W."/>
            <person name="Aquadro C.F."/>
            <person name="Ardell D.H."/>
            <person name="Arguello R."/>
            <person name="Artieri C.G."/>
            <person name="Barbash D.A."/>
            <person name="Barker D."/>
            <person name="Barsanti P."/>
            <person name="Batterham P."/>
            <person name="Batzoglou S."/>
            <person name="Begun D."/>
            <person name="Bhutkar A."/>
            <person name="Blanco E."/>
            <person name="Bosak S.A."/>
            <person name="Bradley R.K."/>
            <person name="Brand A.D."/>
            <person name="Brent M.R."/>
            <person name="Brooks A.N."/>
            <person name="Brown R.H."/>
            <person name="Butlin R.K."/>
            <person name="Caggese C."/>
            <person name="Calvi B.R."/>
            <person name="Bernardo de Carvalho A."/>
            <person name="Caspi A."/>
            <person name="Castrezana S."/>
            <person name="Celniker S.E."/>
            <person name="Chang J.L."/>
            <person name="Chapple C."/>
            <person name="Chatterji S."/>
            <person name="Chinwalla A."/>
            <person name="Civetta A."/>
            <person name="Clifton S.W."/>
            <person name="Comeron J.M."/>
            <person name="Costello J.C."/>
            <person name="Coyne J.A."/>
            <person name="Daub J."/>
            <person name="David R.G."/>
            <person name="Delcher A.L."/>
            <person name="Delehaunty K."/>
            <person name="Do C.B."/>
            <person name="Ebling H."/>
            <person name="Edwards K."/>
            <person name="Eickbush T."/>
            <person name="Evans J.D."/>
            <person name="Filipski A."/>
            <person name="Findeiss S."/>
            <person name="Freyhult E."/>
            <person name="Fulton L."/>
            <person name="Fulton R."/>
            <person name="Garcia A.C."/>
            <person name="Gardiner A."/>
            <person name="Garfield D.A."/>
            <person name="Garvin B.E."/>
            <person name="Gibson G."/>
            <person name="Gilbert D."/>
            <person name="Gnerre S."/>
            <person name="Godfrey J."/>
            <person name="Good R."/>
            <person name="Gotea V."/>
            <person name="Gravely B."/>
            <person name="Greenberg A.J."/>
            <person name="Griffiths-Jones S."/>
            <person name="Gross S."/>
            <person name="Guigo R."/>
            <person name="Gustafson E.A."/>
            <person name="Haerty W."/>
            <person name="Hahn M.W."/>
            <person name="Halligan D.L."/>
            <person name="Halpern A.L."/>
            <person name="Halter G.M."/>
            <person name="Han M.V."/>
            <person name="Heger A."/>
            <person name="Hillier L."/>
            <person name="Hinrichs A.S."/>
            <person name="Holmes I."/>
            <person name="Hoskins R.A."/>
            <person name="Hubisz M.J."/>
            <person name="Hultmark D."/>
            <person name="Huntley M.A."/>
            <person name="Jaffe D.B."/>
            <person name="Jagadeeshan S."/>
            <person name="Jeck W.R."/>
            <person name="Johnson J."/>
            <person name="Jones C.D."/>
            <person name="Jordan W.C."/>
            <person name="Karpen G.H."/>
            <person name="Kataoka E."/>
            <person name="Keightley P.D."/>
            <person name="Kheradpour P."/>
            <person name="Kirkness E.F."/>
            <person name="Koerich L.B."/>
            <person name="Kristiansen K."/>
            <person name="Kudrna D."/>
            <person name="Kulathinal R.J."/>
            <person name="Kumar S."/>
            <person name="Kwok R."/>
            <person name="Lander E."/>
            <person name="Langley C.H."/>
            <person name="Lapoint R."/>
            <person name="Lazzaro B.P."/>
            <person name="Lee S.J."/>
            <person name="Levesque L."/>
            <person name="Li R."/>
            <person name="Lin C.F."/>
            <person name="Lin M.F."/>
            <person name="Lindblad-Toh K."/>
            <person name="Llopart A."/>
            <person name="Long M."/>
            <person name="Low L."/>
            <person name="Lozovsky E."/>
            <person name="Lu J."/>
            <person name="Luo M."/>
            <person name="Machado C.A."/>
            <person name="Makalowski W."/>
            <person name="Marzo M."/>
            <person name="Matsuda M."/>
            <person name="Matzkin L."/>
            <person name="McAllister B."/>
            <person name="McBride C.S."/>
            <person name="McKernan B."/>
            <person name="McKernan K."/>
            <person name="Mendez-Lago M."/>
            <person name="Minx P."/>
            <person name="Mollenhauer M.U."/>
            <person name="Montooth K."/>
            <person name="Mount S.M."/>
            <person name="Mu X."/>
            <person name="Myers E."/>
            <person name="Negre B."/>
            <person name="Newfeld S."/>
            <person name="Nielsen R."/>
            <person name="Noor M.A."/>
            <person name="O'Grady P."/>
            <person name="Pachter L."/>
            <person name="Papaceit M."/>
            <person name="Parisi M.J."/>
            <person name="Parisi M."/>
            <person name="Parts L."/>
            <person name="Pedersen J.S."/>
            <person name="Pesole G."/>
            <person name="Phillippy A.M."/>
            <person name="Ponting C.P."/>
            <person name="Pop M."/>
            <person name="Porcelli D."/>
            <person name="Powell J.R."/>
            <person name="Prohaska S."/>
            <person name="Pruitt K."/>
            <person name="Puig M."/>
            <person name="Quesneville H."/>
            <person name="Ram K.R."/>
            <person name="Rand D."/>
            <person name="Rasmussen M.D."/>
            <person name="Reed L.K."/>
            <person name="Reenan R."/>
            <person name="Reily A."/>
            <person name="Remington K.A."/>
            <person name="Rieger T.T."/>
            <person name="Ritchie M.G."/>
            <person name="Robin C."/>
            <person name="Rogers Y.H."/>
            <person name="Rohde C."/>
            <person name="Rozas J."/>
            <person name="Rubenfield M.J."/>
            <person name="Ruiz A."/>
            <person name="Russo S."/>
            <person name="Salzberg S.L."/>
            <person name="Sanchez-Gracia A."/>
            <person name="Saranga D.J."/>
            <person name="Sato H."/>
            <person name="Schaeffer S.W."/>
            <person name="Schatz M.C."/>
            <person name="Schlenke T."/>
            <person name="Schwartz R."/>
            <person name="Segarra C."/>
            <person name="Singh R.S."/>
            <person name="Sirot L."/>
            <person name="Sirota M."/>
            <person name="Sisneros N.B."/>
            <person name="Smith C.D."/>
            <person name="Smith T.F."/>
            <person name="Spieth J."/>
            <person name="Stage D.E."/>
            <person name="Stark A."/>
            <person name="Stephan W."/>
            <person name="Strausberg R.L."/>
            <person name="Strempel S."/>
            <person name="Sturgill D."/>
            <person name="Sutton G."/>
            <person name="Sutton G.G."/>
            <person name="Tao W."/>
            <person name="Teichmann S."/>
            <person name="Tobari Y.N."/>
            <person name="Tomimura Y."/>
            <person name="Tsolas J.M."/>
            <person name="Valente V.L."/>
            <person name="Venter E."/>
            <person name="Venter J.C."/>
            <person name="Vicario S."/>
            <person name="Vieira F.G."/>
            <person name="Vilella A.J."/>
            <person name="Villasante A."/>
            <person name="Walenz B."/>
            <person name="Wang J."/>
            <person name="Wasserman M."/>
            <person name="Watts T."/>
            <person name="Wilson D."/>
            <person name="Wilson R.K."/>
            <person name="Wing R.A."/>
            <person name="Wolfner M.F."/>
            <person name="Wong A."/>
            <person name="Wong G.K."/>
            <person name="Wu C.I."/>
            <person name="Wu G."/>
            <person name="Yamamoto D."/>
            <person name="Yang H.P."/>
            <person name="Yang S.P."/>
            <person name="Yorke J.A."/>
            <person name="Yoshida K."/>
            <person name="Zdobnov E."/>
            <person name="Zhang P."/>
            <person name="Zhang Y."/>
            <person name="Zimin A.V."/>
            <person name="Baldwin J."/>
            <person name="Abdouelleil A."/>
            <person name="Abdulkadir J."/>
            <person name="Abebe A."/>
            <person name="Abera B."/>
            <person name="Abreu J."/>
            <person name="Acer S.C."/>
            <person name="Aftuck L."/>
            <person name="Alexander A."/>
            <person name="An P."/>
            <person name="Anderson E."/>
            <person name="Anderson S."/>
            <person name="Arachi H."/>
            <person name="Azer M."/>
            <person name="Bachantsang P."/>
            <person name="Barry A."/>
            <person name="Bayul T."/>
            <person name="Berlin A."/>
            <person name="Bessette D."/>
            <person name="Bloom T."/>
            <person name="Blye J."/>
            <person name="Boguslavskiy L."/>
            <person name="Bonnet C."/>
            <person name="Boukhgalter B."/>
            <person name="Bourzgui I."/>
            <person name="Brown A."/>
            <person name="Cahill P."/>
            <person name="Channer S."/>
            <person name="Cheshatsang Y."/>
            <person name="Chuda L."/>
            <person name="Citroen M."/>
            <person name="Collymore A."/>
            <person name="Cooke P."/>
            <person name="Costello M."/>
            <person name="D'Aco K."/>
            <person name="Daza R."/>
            <person name="De Haan G."/>
            <person name="DeGray S."/>
            <person name="DeMaso C."/>
            <person name="Dhargay N."/>
            <person name="Dooley K."/>
            <person name="Dooley E."/>
            <person name="Doricent M."/>
            <person name="Dorje P."/>
            <person name="Dorjee K."/>
            <person name="Dupes A."/>
            <person name="Elong R."/>
            <person name="Falk J."/>
            <person name="Farina A."/>
            <person name="Faro S."/>
            <person name="Ferguson D."/>
            <person name="Fisher S."/>
            <person name="Foley C.D."/>
            <person name="Franke A."/>
            <person name="Friedrich D."/>
            <person name="Gadbois L."/>
            <person name="Gearin G."/>
            <person name="Gearin C.R."/>
            <person name="Giannoukos G."/>
            <person name="Goode T."/>
            <person name="Graham J."/>
            <person name="Grandbois E."/>
            <person name="Grewal S."/>
            <person name="Gyaltsen K."/>
            <person name="Hafez N."/>
            <person name="Hagos B."/>
            <person name="Hall J."/>
            <person name="Henson C."/>
            <person name="Hollinger A."/>
            <person name="Honan T."/>
            <person name="Huard M.D."/>
            <person name="Hughes L."/>
            <person name="Hurhula B."/>
            <person name="Husby M.E."/>
            <person name="Kamat A."/>
            <person name="Kanga B."/>
            <person name="Kashin S."/>
            <person name="Khazanovich D."/>
            <person name="Kisner P."/>
            <person name="Lance K."/>
            <person name="Lara M."/>
            <person name="Lee W."/>
            <person name="Lennon N."/>
            <person name="Letendre F."/>
            <person name="LeVine R."/>
            <person name="Lipovsky A."/>
            <person name="Liu X."/>
            <person name="Liu J."/>
            <person name="Liu S."/>
            <person name="Lokyitsang T."/>
            <person name="Lokyitsang Y."/>
            <person name="Lubonja R."/>
            <person name="Lui A."/>
            <person name="MacDonald P."/>
            <person name="Magnisalis V."/>
            <person name="Maru K."/>
            <person name="Matthews C."/>
            <person name="McCusker W."/>
            <person name="McDonough S."/>
            <person name="Mehta T."/>
            <person name="Meldrim J."/>
            <person name="Meneus L."/>
            <person name="Mihai O."/>
            <person name="Mihalev A."/>
            <person name="Mihova T."/>
            <person name="Mittelman R."/>
            <person name="Mlenga V."/>
            <person name="Montmayeur A."/>
            <person name="Mulrain L."/>
            <person name="Navidi A."/>
            <person name="Naylor J."/>
            <person name="Negash T."/>
            <person name="Nguyen T."/>
            <person name="Nguyen N."/>
            <person name="Nicol R."/>
            <person name="Norbu C."/>
            <person name="Norbu N."/>
            <person name="Novod N."/>
            <person name="O'Neill B."/>
            <person name="Osman S."/>
            <person name="Markiewicz E."/>
            <person name="Oyono O.L."/>
            <person name="Patti C."/>
            <person name="Phunkhang P."/>
            <person name="Pierre F."/>
            <person name="Priest M."/>
            <person name="Raghuraman S."/>
            <person name="Rege F."/>
            <person name="Reyes R."/>
            <person name="Rise C."/>
            <person name="Rogov P."/>
            <person name="Ross K."/>
            <person name="Ryan E."/>
            <person name="Settipalli S."/>
            <person name="Shea T."/>
            <person name="Sherpa N."/>
            <person name="Shi L."/>
            <person name="Shih D."/>
            <person name="Sparrow T."/>
            <person name="Spaulding J."/>
            <person name="Stalker J."/>
            <person name="Stange-Thomann N."/>
            <person name="Stavropoulos S."/>
            <person name="Stone C."/>
            <person name="Strader C."/>
            <person name="Tesfaye S."/>
            <person name="Thomson T."/>
            <person name="Thoulutsang Y."/>
            <person name="Thoulutsang D."/>
            <person name="Topham K."/>
            <person name="Topping I."/>
            <person name="Tsamla T."/>
            <person name="Vassiliev H."/>
            <person name="Vo A."/>
            <person name="Wangchuk T."/>
            <person name="Wangdi T."/>
            <person name="Weiand M."/>
            <person name="Wilkinson J."/>
            <person name="Wilson A."/>
            <person name="Yadav S."/>
            <person name="Young G."/>
            <person name="Yu Q."/>
            <person name="Zembek L."/>
            <person name="Zhong D."/>
            <person name="Zimmer A."/>
            <person name="Zwirko Z."/>
            <person name="Jaffe D.B."/>
            <person name="Alvarez P."/>
            <person name="Brockman W."/>
            <person name="Butler J."/>
            <person name="Chin C."/>
            <person name="Gnerre S."/>
            <person name="Grabherr M."/>
            <person name="Kleber M."/>
            <person name="Mauceli E."/>
            <person name="MacCallum I."/>
        </authorList>
    </citation>
    <scope>NUCLEOTIDE SEQUENCE [LARGE SCALE GENOMIC DNA]</scope>
    <source>
        <strain evidence="3">Tucson 15287-2541.00</strain>
    </source>
</reference>
<dbReference type="Proteomes" id="UP000001070">
    <property type="component" value="Unassembled WGS sequence"/>
</dbReference>